<dbReference type="InterPro" id="IPR016024">
    <property type="entry name" value="ARM-type_fold"/>
</dbReference>
<feature type="compositionally biased region" description="Basic and acidic residues" evidence="1">
    <location>
        <begin position="366"/>
        <end position="377"/>
    </location>
</feature>
<dbReference type="EMBL" id="JAJVDC020000223">
    <property type="protein sequence ID" value="KAL1617780.1"/>
    <property type="molecule type" value="Genomic_DNA"/>
</dbReference>
<evidence type="ECO:0000313" key="6">
    <source>
        <dbReference type="Proteomes" id="UP001521116"/>
    </source>
</evidence>
<reference evidence="5 6" key="1">
    <citation type="submission" date="2024-02" db="EMBL/GenBank/DDBJ databases">
        <title>De novo assembly and annotation of 12 fungi associated with fruit tree decline syndrome in Ontario, Canada.</title>
        <authorList>
            <person name="Sulman M."/>
            <person name="Ellouze W."/>
            <person name="Ilyukhin E."/>
        </authorList>
    </citation>
    <scope>NUCLEOTIDE SEQUENCE [LARGE SCALE GENOMIC DNA]</scope>
    <source>
        <strain evidence="5 6">M1-105</strain>
    </source>
</reference>
<dbReference type="SUPFAM" id="SSF48371">
    <property type="entry name" value="ARM repeat"/>
    <property type="match status" value="1"/>
</dbReference>
<protein>
    <recommendedName>
        <fullName evidence="7">Ribosome biogenesis protein Urb1</fullName>
    </recommendedName>
</protein>
<accession>A0ABR3SDC5</accession>
<dbReference type="Pfam" id="PF26140">
    <property type="entry name" value="HEAT_URB1"/>
    <property type="match status" value="1"/>
</dbReference>
<dbReference type="InterPro" id="IPR039844">
    <property type="entry name" value="URB1"/>
</dbReference>
<organism evidence="5 6">
    <name type="scientific">Neofusicoccum ribis</name>
    <dbReference type="NCBI Taxonomy" id="45134"/>
    <lineage>
        <taxon>Eukaryota</taxon>
        <taxon>Fungi</taxon>
        <taxon>Dikarya</taxon>
        <taxon>Ascomycota</taxon>
        <taxon>Pezizomycotina</taxon>
        <taxon>Dothideomycetes</taxon>
        <taxon>Dothideomycetes incertae sedis</taxon>
        <taxon>Botryosphaeriales</taxon>
        <taxon>Botryosphaeriaceae</taxon>
        <taxon>Neofusicoccum</taxon>
    </lineage>
</organism>
<dbReference type="InterPro" id="IPR032436">
    <property type="entry name" value="URB1_C"/>
</dbReference>
<proteinExistence type="predicted"/>
<evidence type="ECO:0000259" key="2">
    <source>
        <dbReference type="Pfam" id="PF11707"/>
    </source>
</evidence>
<evidence type="ECO:0008006" key="7">
    <source>
        <dbReference type="Google" id="ProtNLM"/>
    </source>
</evidence>
<dbReference type="Pfam" id="PF16201">
    <property type="entry name" value="NopRA1"/>
    <property type="match status" value="1"/>
</dbReference>
<dbReference type="InterPro" id="IPR059018">
    <property type="entry name" value="HEAT_URB1"/>
</dbReference>
<evidence type="ECO:0000259" key="3">
    <source>
        <dbReference type="Pfam" id="PF16201"/>
    </source>
</evidence>
<feature type="domain" description="URB1 central HEAT repeat" evidence="4">
    <location>
        <begin position="650"/>
        <end position="837"/>
    </location>
</feature>
<feature type="region of interest" description="Disordered" evidence="1">
    <location>
        <begin position="1"/>
        <end position="38"/>
    </location>
</feature>
<feature type="compositionally biased region" description="Basic and acidic residues" evidence="1">
    <location>
        <begin position="14"/>
        <end position="27"/>
    </location>
</feature>
<sequence>MSKRTAPAVDAEVQPEKRLPKRQKLDAPRGPPPKAEEIHSSRQLQQLLIFQQDNTQQLRNGIHSLKVFLESILYPSDEYAVPRQRAILREFLDTQKSRTADPDAPFLSNVIQTWGFASQSNNEHLSCAVVAVLALLLKTLSSNLELREYGTQLCRTILQVSQLKLVGRGLSAPKHKDYVISPCLRLLTEVVSFDGGAVAKQVYSKRDFTFDAKILARNLGIRRTEEDAAKEKRRPAVRTNAVKYLLAHFRNQEEGAKIDILKHGMVVRALFEHIRDDPPEIAIEILDVVKSHVIADKEIPRANKTYMLSDRALSNIASLYRVEQPLEDDSDEKSVDVFAHRFLLHVCRSSDAGVLVQSSGWYPPGTEKEPEREDHGDGSTNIDLGLDSLEWYDRFRTRVIIRNPTLAAFMQGLRPYSNKLEQELVLAVLETCPELFADYFFKKTSFTFDPKLTATWIGYASFVFSSIHLPVPKFFGHKEGYASVPPPVSIAIESLLPQPLTQKVLTKCLNQSSDLITFFAIRILIIAFQKLEQVLSKFKHASSKFSHQLWDQAAERLVSEFRERCPKMKDVIAAFRKIPEANLMQREAVTRLLSMYYSVTPQAALDEKFDVSMALTNALNQIEKQMTSGEEREIKLLELSHLLRTARSAPDMRWWQKPESLQFSPFTSVLKVLASSPHGSSSESIAQLLVSVIRDHGILQLNTRPSSFDALITSLRASDDNLMGDAAFTFLDECLCRFVRKPIKYQDDLDEIIAGAKVNGISGTTVSLLLATVLEQWPFVLKLEKNAGNDVAQWIAKFLSLLQHVGEPGVVLQSILKSMLDASEGASCRKHLTKALEGGETPEIEDLIGDSRIAAIDGAGAEGHGGSDDDVEISLELPPKEKDNHPELNRWMQKDVDEAIYEGHMGDLILCLCSEHLSIRRQALSNLQKLMVKVQDSTHEERELIYLLLGEVYETAAPLMAAGEAFPWIAGTLAIRAIPLLADPTSFLYPKMGSFLTRGPSWTVNRLPSYWAEKVILNPPEGDDAAHWREIEWLVEWYLDGLRTEQDLGIFRARGIFERVLALYNDPASSRKTKELVMRFLFRTAAVEGGSTTLITRAGVLSWVKMHLANVAGGKGKRDRKGLDGAREEKVLKRLAARLWETCDKARVEEWSGGGAAKEMQRLAE</sequence>
<feature type="domain" description="URB1 N-terminal" evidence="2">
    <location>
        <begin position="107"/>
        <end position="459"/>
    </location>
</feature>
<gene>
    <name evidence="5" type="ORF">SLS56_010844</name>
</gene>
<feature type="domain" description="URB1 C-terminal" evidence="3">
    <location>
        <begin position="907"/>
        <end position="1103"/>
    </location>
</feature>
<dbReference type="Pfam" id="PF11707">
    <property type="entry name" value="Npa1"/>
    <property type="match status" value="1"/>
</dbReference>
<name>A0ABR3SDC5_9PEZI</name>
<dbReference type="PANTHER" id="PTHR13500">
    <property type="entry name" value="NUCLEOLAR PRERIBOSOMAL-ASSOCIATED PROTEIN 1"/>
    <property type="match status" value="1"/>
</dbReference>
<dbReference type="Proteomes" id="UP001521116">
    <property type="component" value="Unassembled WGS sequence"/>
</dbReference>
<evidence type="ECO:0000313" key="5">
    <source>
        <dbReference type="EMBL" id="KAL1617780.1"/>
    </source>
</evidence>
<evidence type="ECO:0000259" key="4">
    <source>
        <dbReference type="Pfam" id="PF26140"/>
    </source>
</evidence>
<comment type="caution">
    <text evidence="5">The sequence shown here is derived from an EMBL/GenBank/DDBJ whole genome shotgun (WGS) entry which is preliminary data.</text>
</comment>
<dbReference type="PANTHER" id="PTHR13500:SF0">
    <property type="entry name" value="NUCLEOLAR PRE-RIBOSOMAL-ASSOCIATED PROTEIN 1"/>
    <property type="match status" value="1"/>
</dbReference>
<dbReference type="InterPro" id="IPR021714">
    <property type="entry name" value="URB1_N"/>
</dbReference>
<keyword evidence="6" id="KW-1185">Reference proteome</keyword>
<feature type="region of interest" description="Disordered" evidence="1">
    <location>
        <begin position="358"/>
        <end position="379"/>
    </location>
</feature>
<evidence type="ECO:0000256" key="1">
    <source>
        <dbReference type="SAM" id="MobiDB-lite"/>
    </source>
</evidence>